<sequence>MQNFARLELGGPSKEALSPCGLIDKVEVFGPFYSIKAYAALLTNLKSLGFDQSNLHLFDYDWRQSNFETAAKFKTFIEERQKDGRLPGKFDILAHSMGGIVTRIYLDKNPDNSVNKVIYFGTPFLGSADTLGTLSEGWGRFANILAGGMNTIRRVAISFPGFMELLPRYKECCYVRLTNNGKNPIDVFDAEQWRSLHWLPDEISSSPERLAVFKTNLNNARTLSDLLRAPPPKVSEVIFAGDAKPTNVYFAVREGATAPDASRWYFSKDLGDGTVPAWSAARNPGFDDLSGAMVSFSEHATLFDDNWAESELKRELLSITPVVREPINGRGHPIISARSGGTQLNWTIRTLDVTCEQPTYANTDTLRATAAINVDGPTESLKTGLVLAKAMLRKGSQEIEIPVNETSSTADFSRGRLTFSITADLSSLQKGTFELEFSLPTVRDDAKSAYRFAIVED</sequence>
<name>A0ABR7UJQ3_9BRAD</name>
<dbReference type="PANTHER" id="PTHR11440">
    <property type="entry name" value="LECITHIN-CHOLESTEROL ACYLTRANSFERASE-RELATED"/>
    <property type="match status" value="1"/>
</dbReference>
<dbReference type="Pfam" id="PF02450">
    <property type="entry name" value="LCAT"/>
    <property type="match status" value="1"/>
</dbReference>
<evidence type="ECO:0000313" key="2">
    <source>
        <dbReference type="Proteomes" id="UP000639516"/>
    </source>
</evidence>
<accession>A0ABR7UJQ3</accession>
<dbReference type="InterPro" id="IPR003386">
    <property type="entry name" value="LACT/PDAT_acylTrfase"/>
</dbReference>
<dbReference type="InterPro" id="IPR029058">
    <property type="entry name" value="AB_hydrolase_fold"/>
</dbReference>
<dbReference type="Gene3D" id="3.40.50.1820">
    <property type="entry name" value="alpha/beta hydrolase"/>
    <property type="match status" value="1"/>
</dbReference>
<protein>
    <recommendedName>
        <fullName evidence="3">Lecithin:cholesterol acyltransferase</fullName>
    </recommendedName>
</protein>
<dbReference type="Proteomes" id="UP000639516">
    <property type="component" value="Unassembled WGS sequence"/>
</dbReference>
<comment type="caution">
    <text evidence="1">The sequence shown here is derived from an EMBL/GenBank/DDBJ whole genome shotgun (WGS) entry which is preliminary data.</text>
</comment>
<keyword evidence="2" id="KW-1185">Reference proteome</keyword>
<dbReference type="RefSeq" id="WP_188102824.1">
    <property type="nucleotide sequence ID" value="NZ_JAANIH010000028.1"/>
</dbReference>
<dbReference type="EMBL" id="JAATTO010000105">
    <property type="protein sequence ID" value="MBC9984296.1"/>
    <property type="molecule type" value="Genomic_DNA"/>
</dbReference>
<reference evidence="1 2" key="1">
    <citation type="journal article" date="2020" name="Arch. Microbiol.">
        <title>Bradyrhizobium campsiandrae sp. nov., a nitrogen-fixing bacterial strain isolated from a native leguminous tree from the Amazon adapted to flooded conditions.</title>
        <authorList>
            <person name="Cabral Michel D."/>
            <person name="Martins da Costa E."/>
            <person name="Azarias Guimaraes A."/>
            <person name="Soares de Carvalho T."/>
            <person name="Santos de Castro Caputo P."/>
            <person name="Willems A."/>
            <person name="de Souza Moreira F.M."/>
        </authorList>
    </citation>
    <scope>NUCLEOTIDE SEQUENCE [LARGE SCALE GENOMIC DNA]</scope>
    <source>
        <strain evidence="2">INPA 384B</strain>
    </source>
</reference>
<dbReference type="SUPFAM" id="SSF53474">
    <property type="entry name" value="alpha/beta-Hydrolases"/>
    <property type="match status" value="1"/>
</dbReference>
<gene>
    <name evidence="1" type="ORF">HA482_39595</name>
</gene>
<evidence type="ECO:0000313" key="1">
    <source>
        <dbReference type="EMBL" id="MBC9984296.1"/>
    </source>
</evidence>
<organism evidence="1 2">
    <name type="scientific">Bradyrhizobium campsiandrae</name>
    <dbReference type="NCBI Taxonomy" id="1729892"/>
    <lineage>
        <taxon>Bacteria</taxon>
        <taxon>Pseudomonadati</taxon>
        <taxon>Pseudomonadota</taxon>
        <taxon>Alphaproteobacteria</taxon>
        <taxon>Hyphomicrobiales</taxon>
        <taxon>Nitrobacteraceae</taxon>
        <taxon>Bradyrhizobium</taxon>
    </lineage>
</organism>
<evidence type="ECO:0008006" key="3">
    <source>
        <dbReference type="Google" id="ProtNLM"/>
    </source>
</evidence>
<proteinExistence type="predicted"/>